<evidence type="ECO:0000259" key="1">
    <source>
        <dbReference type="Pfam" id="PF04738"/>
    </source>
</evidence>
<feature type="domain" description="Lantibiotic dehydratase N-terminal" evidence="1">
    <location>
        <begin position="41"/>
        <end position="696"/>
    </location>
</feature>
<dbReference type="KEGG" id="tje:TJEJU_0699"/>
<dbReference type="Proteomes" id="UP000215214">
    <property type="component" value="Chromosome TJEJU"/>
</dbReference>
<protein>
    <recommendedName>
        <fullName evidence="5">Lantibiotic dehydratase</fullName>
    </recommendedName>
</protein>
<name>A0A238U5J4_9FLAO</name>
<gene>
    <name evidence="3" type="ORF">TJEJU_0699</name>
</gene>
<accession>A0A238U5J4</accession>
<evidence type="ECO:0000313" key="3">
    <source>
        <dbReference type="EMBL" id="SNR14473.1"/>
    </source>
</evidence>
<dbReference type="InterPro" id="IPR023809">
    <property type="entry name" value="Thiopep_bacteriocin_synth_dom"/>
</dbReference>
<dbReference type="AlphaFoldDB" id="A0A238U5J4"/>
<organism evidence="3 4">
    <name type="scientific">Tenacibaculum jejuense</name>
    <dbReference type="NCBI Taxonomy" id="584609"/>
    <lineage>
        <taxon>Bacteria</taxon>
        <taxon>Pseudomonadati</taxon>
        <taxon>Bacteroidota</taxon>
        <taxon>Flavobacteriia</taxon>
        <taxon>Flavobacteriales</taxon>
        <taxon>Flavobacteriaceae</taxon>
        <taxon>Tenacibaculum</taxon>
    </lineage>
</organism>
<sequence length="1042" mass="122776">MIKNSFSKSIIRIPKFPFSDLKKILSIENENLFFETIVSNNDFMHGILVSSPDFYYELKKVNTITDSKKKEKIKIALLKYFIRSTTRCIPFGLFSGLGIVENISSEEENGLKIINSYQRTRLDSQLSYKIFNSYINNEFISKHLLYFPNSTLYKVGNKYRYIEHTLTENSFLKFEFSEITKNKYLKEILKLVKEGNKYVKIVDFLISKGFSKEDSENYINSLIVNKVIVSELEISTVDSTIEKQLNTTFKKVINETSDNEIKNISNYLQDKITTLEKIDSKEIQESIKDTASIIEVLKNDSENQNNNYLHKDLYFNIQGSFSDSQYNLIQEAIDVLNTLLLENEDHLTDLNNFKDAFYKKYETKTVPLPLALDLGIGIGYGNTLNSSGKENNKLIEGFPYNSNNTFLKKTLTLSSVDSFLIRKIEKNRNSDAIVITEKELLFLKNLNKSYNKTNPTSTVRFSLFKSEDNNDFIHIKSIAETSPNKILGRFSLSNKGVKKLCEEIALFENQSFGEDTIVAEIDHLPDTVSGNLIMRSKIRDFKINYIGGSNYNEKNIDVSDLLLSLQGDELILFSKKLNKRVIPYFSSSYDEMSINNIPIFKFLLDLRAQYESKKKWSIDIKKIHNLFLHIPRITFKNIIISKESWYIISSNFFEKENNSLDIAIQNFNYNCQKLKLPRYFVILEEDREFLIDTHNSSLSKLFLKELQKKKQLQVQEFLLEHYKSIFQEGDDEKQFNNEFFYFIKNKTAKLNRISLNKSNKKTIKRSFSLGSEWIYFKIYIDSKVTDALLIKLERKLLDLLKKKKIKSFFFIKFTDPNYHIRLRILINDEYDFNPIISQISKVLKKYFTNYISDIKLDTYKRELERYGGSDIVYFENIFFEDSKLVINILKNYKNVLKEKWFYSLIIIDVYCNLFKFSLDEKIAFAKYVENYFSDEFNYNKNTQVYISRQYNNFKKDSLFLLQNYNTFDLDIGLDEFKKNIKEEINKISIKNKTQERQFLMSLIHMHIIRLLGAHKNRLYEFMIYSIYSKSLKTLSYINKDFV</sequence>
<dbReference type="EMBL" id="LT899436">
    <property type="protein sequence ID" value="SNR14473.1"/>
    <property type="molecule type" value="Genomic_DNA"/>
</dbReference>
<keyword evidence="4" id="KW-1185">Reference proteome</keyword>
<feature type="domain" description="Thiopeptide-type bacteriocin biosynthesis" evidence="2">
    <location>
        <begin position="773"/>
        <end position="1030"/>
    </location>
</feature>
<dbReference type="Pfam" id="PF14028">
    <property type="entry name" value="Lant_dehydr_C"/>
    <property type="match status" value="1"/>
</dbReference>
<evidence type="ECO:0008006" key="5">
    <source>
        <dbReference type="Google" id="ProtNLM"/>
    </source>
</evidence>
<dbReference type="RefSeq" id="WP_095069458.1">
    <property type="nucleotide sequence ID" value="NZ_LT899436.1"/>
</dbReference>
<dbReference type="NCBIfam" id="TIGR03891">
    <property type="entry name" value="thiopep_ocin"/>
    <property type="match status" value="1"/>
</dbReference>
<evidence type="ECO:0000259" key="2">
    <source>
        <dbReference type="Pfam" id="PF14028"/>
    </source>
</evidence>
<dbReference type="InterPro" id="IPR006827">
    <property type="entry name" value="Lant_deHydtase_N"/>
</dbReference>
<dbReference type="OrthoDB" id="1273722at2"/>
<dbReference type="Pfam" id="PF04738">
    <property type="entry name" value="Lant_dehydr_N"/>
    <property type="match status" value="1"/>
</dbReference>
<reference evidence="3 4" key="1">
    <citation type="submission" date="2017-07" db="EMBL/GenBank/DDBJ databases">
        <authorList>
            <person name="Sun Z.S."/>
            <person name="Albrecht U."/>
            <person name="Echele G."/>
            <person name="Lee C.C."/>
        </authorList>
    </citation>
    <scope>NUCLEOTIDE SEQUENCE [LARGE SCALE GENOMIC DNA]</scope>
    <source>
        <strain evidence="4">type strain: KCTC 22618</strain>
    </source>
</reference>
<proteinExistence type="predicted"/>
<evidence type="ECO:0000313" key="4">
    <source>
        <dbReference type="Proteomes" id="UP000215214"/>
    </source>
</evidence>